<evidence type="ECO:0000313" key="7">
    <source>
        <dbReference type="Proteomes" id="UP001476807"/>
    </source>
</evidence>
<sequence length="396" mass="43786">MSMRQLFLKHQAQTSDFPLMIEVEKAEGVYMYGANGERYLDLISGIGVSNVGHRHPRVVNAIKEQLEKYMHLMVYGEFVQAPQAKLSEALTSTLPPRLNNVYLLNSGTEAVEGALKLAKRYTGRTELISCRNAYHGSTQGALSVNGSESFKNAFRPLLPDVRHIRYINLPDLQDITTRTAAVIVETVQGEAGVRVPENRYLQHLRARCTEVGALLILDEIQCGFGRTGTFWAFEQFDIEPDILLCAKGMGGGMPIGAFIAPQEIMAAFKTDPILGHCTTFGGHPVSCAASLATLQTIQQENLLEGVAAKAELFKKLLVHPRIKEIRNCGLMMAAEFESFDVLKAIIDRAIENGVLTDWFLFCDNSMRIAPPLTITEAQIEEACEIILRSINETVGK</sequence>
<dbReference type="PANTHER" id="PTHR11986">
    <property type="entry name" value="AMINOTRANSFERASE CLASS III"/>
    <property type="match status" value="1"/>
</dbReference>
<dbReference type="Gene3D" id="3.40.640.10">
    <property type="entry name" value="Type I PLP-dependent aspartate aminotransferase-like (Major domain)"/>
    <property type="match status" value="1"/>
</dbReference>
<dbReference type="CDD" id="cd00610">
    <property type="entry name" value="OAT_like"/>
    <property type="match status" value="1"/>
</dbReference>
<dbReference type="Gene3D" id="3.90.1150.10">
    <property type="entry name" value="Aspartate Aminotransferase, domain 1"/>
    <property type="match status" value="1"/>
</dbReference>
<protein>
    <submittedName>
        <fullName evidence="6">Aspartate aminotransferase family protein</fullName>
    </submittedName>
</protein>
<dbReference type="InterPro" id="IPR050103">
    <property type="entry name" value="Class-III_PLP-dep_AT"/>
</dbReference>
<organism evidence="6 7">
    <name type="scientific">Pontibacter populi</name>
    <dbReference type="NCBI Taxonomy" id="890055"/>
    <lineage>
        <taxon>Bacteria</taxon>
        <taxon>Pseudomonadati</taxon>
        <taxon>Bacteroidota</taxon>
        <taxon>Cytophagia</taxon>
        <taxon>Cytophagales</taxon>
        <taxon>Hymenobacteraceae</taxon>
        <taxon>Pontibacter</taxon>
    </lineage>
</organism>
<keyword evidence="3" id="KW-0808">Transferase</keyword>
<dbReference type="SUPFAM" id="SSF53383">
    <property type="entry name" value="PLP-dependent transferases"/>
    <property type="match status" value="1"/>
</dbReference>
<keyword evidence="2 6" id="KW-0032">Aminotransferase</keyword>
<evidence type="ECO:0000313" key="6">
    <source>
        <dbReference type="EMBL" id="MER2997862.1"/>
    </source>
</evidence>
<keyword evidence="7" id="KW-1185">Reference proteome</keyword>
<dbReference type="PROSITE" id="PS00600">
    <property type="entry name" value="AA_TRANSFER_CLASS_3"/>
    <property type="match status" value="1"/>
</dbReference>
<comment type="similarity">
    <text evidence="5">Belongs to the class-III pyridoxal-phosphate-dependent aminotransferase family.</text>
</comment>
<name>A0ABV1RUR2_9BACT</name>
<dbReference type="InterPro" id="IPR015424">
    <property type="entry name" value="PyrdxlP-dep_Trfase"/>
</dbReference>
<dbReference type="Pfam" id="PF00202">
    <property type="entry name" value="Aminotran_3"/>
    <property type="match status" value="1"/>
</dbReference>
<evidence type="ECO:0000256" key="3">
    <source>
        <dbReference type="ARBA" id="ARBA00022679"/>
    </source>
</evidence>
<dbReference type="InterPro" id="IPR049704">
    <property type="entry name" value="Aminotrans_3_PPA_site"/>
</dbReference>
<dbReference type="Proteomes" id="UP001476807">
    <property type="component" value="Unassembled WGS sequence"/>
</dbReference>
<comment type="cofactor">
    <cofactor evidence="1">
        <name>pyridoxal 5'-phosphate</name>
        <dbReference type="ChEBI" id="CHEBI:597326"/>
    </cofactor>
</comment>
<evidence type="ECO:0000256" key="4">
    <source>
        <dbReference type="ARBA" id="ARBA00022898"/>
    </source>
</evidence>
<dbReference type="PANTHER" id="PTHR11986:SF79">
    <property type="entry name" value="ACETYLORNITHINE AMINOTRANSFERASE, MITOCHONDRIAL"/>
    <property type="match status" value="1"/>
</dbReference>
<proteinExistence type="inferred from homology"/>
<dbReference type="InterPro" id="IPR015422">
    <property type="entry name" value="PyrdxlP-dep_Trfase_small"/>
</dbReference>
<dbReference type="PIRSF" id="PIRSF000521">
    <property type="entry name" value="Transaminase_4ab_Lys_Orn"/>
    <property type="match status" value="1"/>
</dbReference>
<reference evidence="6 7" key="1">
    <citation type="submission" date="2024-06" db="EMBL/GenBank/DDBJ databases">
        <title>Pontibacter populi HYL7-15.</title>
        <authorList>
            <person name="Kim M.K."/>
        </authorList>
    </citation>
    <scope>NUCLEOTIDE SEQUENCE [LARGE SCALE GENOMIC DNA]</scope>
    <source>
        <strain evidence="6 7">HYL7-15</strain>
    </source>
</reference>
<evidence type="ECO:0000256" key="1">
    <source>
        <dbReference type="ARBA" id="ARBA00001933"/>
    </source>
</evidence>
<evidence type="ECO:0000256" key="5">
    <source>
        <dbReference type="RuleBase" id="RU003560"/>
    </source>
</evidence>
<dbReference type="InterPro" id="IPR015421">
    <property type="entry name" value="PyrdxlP-dep_Trfase_major"/>
</dbReference>
<accession>A0ABV1RUR2</accession>
<dbReference type="EMBL" id="JBEOKT010000007">
    <property type="protein sequence ID" value="MER2997862.1"/>
    <property type="molecule type" value="Genomic_DNA"/>
</dbReference>
<gene>
    <name evidence="6" type="ORF">ABS362_09900</name>
</gene>
<keyword evidence="4 5" id="KW-0663">Pyridoxal phosphate</keyword>
<dbReference type="InterPro" id="IPR005814">
    <property type="entry name" value="Aminotrans_3"/>
</dbReference>
<evidence type="ECO:0000256" key="2">
    <source>
        <dbReference type="ARBA" id="ARBA00022576"/>
    </source>
</evidence>
<comment type="caution">
    <text evidence="6">The sequence shown here is derived from an EMBL/GenBank/DDBJ whole genome shotgun (WGS) entry which is preliminary data.</text>
</comment>
<dbReference type="GO" id="GO:0008483">
    <property type="term" value="F:transaminase activity"/>
    <property type="evidence" value="ECO:0007669"/>
    <property type="project" value="UniProtKB-KW"/>
</dbReference>